<organism evidence="1 2">
    <name type="scientific">Sphaerisporangium album</name>
    <dbReference type="NCBI Taxonomy" id="509200"/>
    <lineage>
        <taxon>Bacteria</taxon>
        <taxon>Bacillati</taxon>
        <taxon>Actinomycetota</taxon>
        <taxon>Actinomycetes</taxon>
        <taxon>Streptosporangiales</taxon>
        <taxon>Streptosporangiaceae</taxon>
        <taxon>Sphaerisporangium</taxon>
    </lineage>
</organism>
<accession>A0A367FRW6</accession>
<dbReference type="Proteomes" id="UP000253094">
    <property type="component" value="Unassembled WGS sequence"/>
</dbReference>
<gene>
    <name evidence="1" type="ORF">DQ384_01425</name>
</gene>
<keyword evidence="2" id="KW-1185">Reference proteome</keyword>
<reference evidence="1 2" key="1">
    <citation type="submission" date="2018-06" db="EMBL/GenBank/DDBJ databases">
        <title>Sphaerisporangium craniellae sp. nov., isolated from a marine sponge in the South China Sea.</title>
        <authorList>
            <person name="Li L."/>
        </authorList>
    </citation>
    <scope>NUCLEOTIDE SEQUENCE [LARGE SCALE GENOMIC DNA]</scope>
    <source>
        <strain evidence="1 2">CCTCC AA 208026</strain>
    </source>
</reference>
<proteinExistence type="predicted"/>
<dbReference type="EMBL" id="QOIL01000001">
    <property type="protein sequence ID" value="RCG33128.1"/>
    <property type="molecule type" value="Genomic_DNA"/>
</dbReference>
<protein>
    <recommendedName>
        <fullName evidence="3">Transposase DDE domain-containing protein</fullName>
    </recommendedName>
</protein>
<name>A0A367FRW6_9ACTN</name>
<evidence type="ECO:0000313" key="2">
    <source>
        <dbReference type="Proteomes" id="UP000253094"/>
    </source>
</evidence>
<sequence>MCGPLWKPSRLQRPAGWNRFWRRRTGRIGIGGLRKVQLEHVISATALNLTRLDAWWNGHPLNRTGTSTRPSLSEPS</sequence>
<evidence type="ECO:0000313" key="1">
    <source>
        <dbReference type="EMBL" id="RCG33128.1"/>
    </source>
</evidence>
<comment type="caution">
    <text evidence="1">The sequence shown here is derived from an EMBL/GenBank/DDBJ whole genome shotgun (WGS) entry which is preliminary data.</text>
</comment>
<dbReference type="OrthoDB" id="3544296at2"/>
<dbReference type="AlphaFoldDB" id="A0A367FRW6"/>
<evidence type="ECO:0008006" key="3">
    <source>
        <dbReference type="Google" id="ProtNLM"/>
    </source>
</evidence>